<proteinExistence type="predicted"/>
<accession>A0A423PRT5</accession>
<dbReference type="AlphaFoldDB" id="A0A423PRT5"/>
<dbReference type="SUPFAM" id="SSF55021">
    <property type="entry name" value="ACT-like"/>
    <property type="match status" value="2"/>
</dbReference>
<keyword evidence="1" id="KW-0678">Repressor</keyword>
<name>A0A423PRT5_9GAMM</name>
<dbReference type="InterPro" id="IPR045865">
    <property type="entry name" value="ACT-like_dom_sf"/>
</dbReference>
<evidence type="ECO:0000313" key="3">
    <source>
        <dbReference type="Proteomes" id="UP000283993"/>
    </source>
</evidence>
<keyword evidence="3" id="KW-1185">Reference proteome</keyword>
<sequence length="179" mass="19481">MPEIKKYLSIVAVGASRDKLARDLVDAVVQRGCEISECRITPLGDQFSAALLLSGNWSAMGKMESALPGLAEQLGLAIQSRHSRPAEPETAYRPYAAEVVAPQQTRLLGELLDFFAEQETRVVEISAQAYESGLTGAPMCTLHIALQVPLNHHPQTLRDAFMDICDDLHADGLLDPVKT</sequence>
<keyword evidence="1" id="KW-0963">Cytoplasm</keyword>
<dbReference type="PIRSF" id="PIRSF028103">
    <property type="entry name" value="GcvR"/>
    <property type="match status" value="1"/>
</dbReference>
<gene>
    <name evidence="2" type="ORF">SAOR_06165</name>
</gene>
<keyword evidence="1" id="KW-0804">Transcription</keyword>
<dbReference type="RefSeq" id="WP_123630660.1">
    <property type="nucleotide sequence ID" value="NZ_AYKH01000010.1"/>
</dbReference>
<dbReference type="GO" id="GO:0005737">
    <property type="term" value="C:cytoplasm"/>
    <property type="evidence" value="ECO:0007669"/>
    <property type="project" value="UniProtKB-SubCell"/>
</dbReference>
<dbReference type="Pfam" id="PF13740">
    <property type="entry name" value="ACT_6"/>
    <property type="match status" value="1"/>
</dbReference>
<dbReference type="Gene3D" id="3.30.70.260">
    <property type="match status" value="2"/>
</dbReference>
<protein>
    <recommendedName>
        <fullName evidence="1">Glycine cleavage system transcriptional repressor</fullName>
    </recommendedName>
</protein>
<dbReference type="InterPro" id="IPR050990">
    <property type="entry name" value="UPF0237/GcvR_regulator"/>
</dbReference>
<organism evidence="2 3">
    <name type="scientific">Salinisphaera orenii MK-B5</name>
    <dbReference type="NCBI Taxonomy" id="856730"/>
    <lineage>
        <taxon>Bacteria</taxon>
        <taxon>Pseudomonadati</taxon>
        <taxon>Pseudomonadota</taxon>
        <taxon>Gammaproteobacteria</taxon>
        <taxon>Salinisphaerales</taxon>
        <taxon>Salinisphaeraceae</taxon>
        <taxon>Salinisphaera</taxon>
    </lineage>
</organism>
<comment type="caution">
    <text evidence="2">The sequence shown here is derived from an EMBL/GenBank/DDBJ whole genome shotgun (WGS) entry which is preliminary data.</text>
</comment>
<dbReference type="Proteomes" id="UP000283993">
    <property type="component" value="Unassembled WGS sequence"/>
</dbReference>
<evidence type="ECO:0000256" key="1">
    <source>
        <dbReference type="PIRNR" id="PIRNR028103"/>
    </source>
</evidence>
<dbReference type="PANTHER" id="PTHR34875">
    <property type="entry name" value="UPF0237 PROTEIN MJ1558"/>
    <property type="match status" value="1"/>
</dbReference>
<comment type="subcellular location">
    <subcellularLocation>
        <location evidence="1">Cytoplasm</location>
    </subcellularLocation>
</comment>
<dbReference type="InterPro" id="IPR016867">
    <property type="entry name" value="GcvR"/>
</dbReference>
<evidence type="ECO:0000313" key="2">
    <source>
        <dbReference type="EMBL" id="ROO28293.1"/>
    </source>
</evidence>
<dbReference type="GO" id="GO:0006355">
    <property type="term" value="P:regulation of DNA-templated transcription"/>
    <property type="evidence" value="ECO:0007669"/>
    <property type="project" value="UniProtKB-UniRule"/>
</dbReference>
<reference evidence="2 3" key="1">
    <citation type="submission" date="2013-10" db="EMBL/GenBank/DDBJ databases">
        <title>Salinisphaera orenii MK-B5 Genome Sequencing.</title>
        <authorList>
            <person name="Lai Q."/>
            <person name="Li C."/>
            <person name="Shao Z."/>
        </authorList>
    </citation>
    <scope>NUCLEOTIDE SEQUENCE [LARGE SCALE GENOMIC DNA]</scope>
    <source>
        <strain evidence="2 3">MK-B5</strain>
    </source>
</reference>
<dbReference type="EMBL" id="AYKH01000010">
    <property type="protein sequence ID" value="ROO28293.1"/>
    <property type="molecule type" value="Genomic_DNA"/>
</dbReference>
<dbReference type="PANTHER" id="PTHR34875:SF5">
    <property type="entry name" value="GLYCINE CLEAVAGE SYSTEM TRANSCRIPTIONAL REPRESSOR"/>
    <property type="match status" value="1"/>
</dbReference>